<feature type="compositionally biased region" description="Polar residues" evidence="1">
    <location>
        <begin position="99"/>
        <end position="108"/>
    </location>
</feature>
<evidence type="ECO:0000256" key="2">
    <source>
        <dbReference type="SAM" id="Phobius"/>
    </source>
</evidence>
<feature type="compositionally biased region" description="Polar residues" evidence="1">
    <location>
        <begin position="473"/>
        <end position="487"/>
    </location>
</feature>
<dbReference type="Proteomes" id="UP001498398">
    <property type="component" value="Unassembled WGS sequence"/>
</dbReference>
<name>A0ABR1K4K8_9AGAR</name>
<dbReference type="Pfam" id="PF11204">
    <property type="entry name" value="DUF2985"/>
    <property type="match status" value="1"/>
</dbReference>
<feature type="compositionally biased region" description="Basic residues" evidence="1">
    <location>
        <begin position="1"/>
        <end position="10"/>
    </location>
</feature>
<gene>
    <name evidence="3" type="ORF">VKT23_001962</name>
</gene>
<accession>A0ABR1K4K8</accession>
<dbReference type="PANTHER" id="PTHR35872">
    <property type="entry name" value="INTEGRAL MEMBRANE PROTEIN (AFU_ORTHOLOGUE AFUA_5G07110)"/>
    <property type="match status" value="1"/>
</dbReference>
<proteinExistence type="predicted"/>
<keyword evidence="4" id="KW-1185">Reference proteome</keyword>
<organism evidence="3 4">
    <name type="scientific">Marasmiellus scandens</name>
    <dbReference type="NCBI Taxonomy" id="2682957"/>
    <lineage>
        <taxon>Eukaryota</taxon>
        <taxon>Fungi</taxon>
        <taxon>Dikarya</taxon>
        <taxon>Basidiomycota</taxon>
        <taxon>Agaricomycotina</taxon>
        <taxon>Agaricomycetes</taxon>
        <taxon>Agaricomycetidae</taxon>
        <taxon>Agaricales</taxon>
        <taxon>Marasmiineae</taxon>
        <taxon>Omphalotaceae</taxon>
        <taxon>Marasmiellus</taxon>
    </lineage>
</organism>
<dbReference type="EMBL" id="JBANRG010000002">
    <property type="protein sequence ID" value="KAK7470537.1"/>
    <property type="molecule type" value="Genomic_DNA"/>
</dbReference>
<keyword evidence="2" id="KW-0472">Membrane</keyword>
<dbReference type="InterPro" id="IPR021369">
    <property type="entry name" value="DUF2985"/>
</dbReference>
<feature type="transmembrane region" description="Helical" evidence="2">
    <location>
        <begin position="418"/>
        <end position="441"/>
    </location>
</feature>
<keyword evidence="2" id="KW-0812">Transmembrane</keyword>
<evidence type="ECO:0000313" key="4">
    <source>
        <dbReference type="Proteomes" id="UP001498398"/>
    </source>
</evidence>
<comment type="caution">
    <text evidence="3">The sequence shown here is derived from an EMBL/GenBank/DDBJ whole genome shotgun (WGS) entry which is preliminary data.</text>
</comment>
<protein>
    <submittedName>
        <fullName evidence="3">Uncharacterized protein</fullName>
    </submittedName>
</protein>
<sequence length="528" mass="58461">MPSVRVKRHQYSNLPDRPQTAGANEPPHTLASLFKRPSAQELGQAGQLQSAPLPPPPPRLDDLPPRSSRIRSNSIIHDLCTKGSLRTPLIPRRPRADSASESQHSQSGVVTLEGPVTNVQIAGDEGAPGILGSALSLPRNEDEEATDHHHDDIVEHLDVIDPQVGTVGALTNAANSILIPPLSWYSRKPVVMLSAPPHDRDAERAEPVLEDSLDRHVEDVMKRRAMIKRTLKGVWSFLKTPMGVITGIYGFLVVFWGAAIVFFLAKIINFHNDNTQGFWVEVSSQVVNGLFTVTGIGLIPYRVLDTYRIAKIWHYKRKTNKLRKKAGLPQLYDADDLPDPAYDPNYVHVLTDKEQVDLHRQQVKFQYSQTWYRPHGTETHRAFPINTALLICCLNDWNSVFQCILCGTMWGLNRFERPAWSTGILIPAGFICGISSAILIARGGAKTKRTVVVKEKLQAALEAEYSGIRGTNAIPQSSPQNNRQNASDAFVLPQEKTEIGHAPPIDDTDMIDEQMTVPRAPSGKEASS</sequence>
<feature type="region of interest" description="Disordered" evidence="1">
    <location>
        <begin position="1"/>
        <end position="108"/>
    </location>
</feature>
<feature type="transmembrane region" description="Helical" evidence="2">
    <location>
        <begin position="285"/>
        <end position="304"/>
    </location>
</feature>
<evidence type="ECO:0000256" key="1">
    <source>
        <dbReference type="SAM" id="MobiDB-lite"/>
    </source>
</evidence>
<feature type="transmembrane region" description="Helical" evidence="2">
    <location>
        <begin position="242"/>
        <end position="265"/>
    </location>
</feature>
<dbReference type="PANTHER" id="PTHR35872:SF2">
    <property type="entry name" value="INTEGRAL MEMBRANE PROTEIN (AFU_ORTHOLOGUE AFUA_5G07110)"/>
    <property type="match status" value="1"/>
</dbReference>
<reference evidence="3 4" key="1">
    <citation type="submission" date="2024-01" db="EMBL/GenBank/DDBJ databases">
        <title>A draft genome for the cacao thread blight pathogen Marasmiellus scandens.</title>
        <authorList>
            <person name="Baruah I.K."/>
            <person name="Leung J."/>
            <person name="Bukari Y."/>
            <person name="Amoako-Attah I."/>
            <person name="Meinhardt L.W."/>
            <person name="Bailey B.A."/>
            <person name="Cohen S.P."/>
        </authorList>
    </citation>
    <scope>NUCLEOTIDE SEQUENCE [LARGE SCALE GENOMIC DNA]</scope>
    <source>
        <strain evidence="3 4">GH-19</strain>
    </source>
</reference>
<evidence type="ECO:0000313" key="3">
    <source>
        <dbReference type="EMBL" id="KAK7470537.1"/>
    </source>
</evidence>
<keyword evidence="2" id="KW-1133">Transmembrane helix</keyword>
<feature type="compositionally biased region" description="Low complexity" evidence="1">
    <location>
        <begin position="65"/>
        <end position="76"/>
    </location>
</feature>
<feature type="region of interest" description="Disordered" evidence="1">
    <location>
        <begin position="471"/>
        <end position="528"/>
    </location>
</feature>